<feature type="transmembrane region" description="Helical" evidence="1">
    <location>
        <begin position="6"/>
        <end position="23"/>
    </location>
</feature>
<evidence type="ECO:0000313" key="2">
    <source>
        <dbReference type="EMBL" id="RTR36229.1"/>
    </source>
</evidence>
<gene>
    <name evidence="2" type="ORF">EKG37_01340</name>
</gene>
<accession>A0A3S0RU00</accession>
<sequence length="64" mass="7213">MRFLKVFGIGFVLFVVLIISLLMDTNDPSTRDGIGFLIIFGIVFYVPILFIVALVMQFVKRGNS</sequence>
<dbReference type="EMBL" id="RXNT01000001">
    <property type="protein sequence ID" value="RTR36229.1"/>
    <property type="molecule type" value="Genomic_DNA"/>
</dbReference>
<dbReference type="RefSeq" id="WP_126405436.1">
    <property type="nucleotide sequence ID" value="NZ_RXNT01000001.1"/>
</dbReference>
<evidence type="ECO:0000313" key="3">
    <source>
        <dbReference type="Proteomes" id="UP000271374"/>
    </source>
</evidence>
<keyword evidence="3" id="KW-1185">Reference proteome</keyword>
<keyword evidence="1" id="KW-1133">Transmembrane helix</keyword>
<comment type="caution">
    <text evidence="2">The sequence shown here is derived from an EMBL/GenBank/DDBJ whole genome shotgun (WGS) entry which is preliminary data.</text>
</comment>
<reference evidence="2 3" key="1">
    <citation type="submission" date="2018-12" db="EMBL/GenBank/DDBJ databases">
        <title>Bacillus yapensis draft genome sequence.</title>
        <authorList>
            <person name="Yu L."/>
            <person name="Xu X."/>
            <person name="Tang X."/>
        </authorList>
    </citation>
    <scope>NUCLEOTIDE SEQUENCE [LARGE SCALE GENOMIC DNA]</scope>
    <source>
        <strain evidence="2 3">XXST-01</strain>
    </source>
</reference>
<organism evidence="2 3">
    <name type="scientific">Bacillus yapensis</name>
    <dbReference type="NCBI Taxonomy" id="2492960"/>
    <lineage>
        <taxon>Bacteria</taxon>
        <taxon>Bacillati</taxon>
        <taxon>Bacillota</taxon>
        <taxon>Bacilli</taxon>
        <taxon>Bacillales</taxon>
        <taxon>Bacillaceae</taxon>
        <taxon>Bacillus</taxon>
    </lineage>
</organism>
<keyword evidence="1" id="KW-0472">Membrane</keyword>
<dbReference type="Pfam" id="PF13209">
    <property type="entry name" value="DUF4017"/>
    <property type="match status" value="1"/>
</dbReference>
<dbReference type="InterPro" id="IPR025090">
    <property type="entry name" value="DUF4017"/>
</dbReference>
<feature type="transmembrane region" description="Helical" evidence="1">
    <location>
        <begin position="35"/>
        <end position="59"/>
    </location>
</feature>
<protein>
    <submittedName>
        <fullName evidence="2">DUF4017 domain-containing protein</fullName>
    </submittedName>
</protein>
<proteinExistence type="predicted"/>
<dbReference type="AlphaFoldDB" id="A0A3S0RU00"/>
<name>A0A3S0RU00_9BACI</name>
<evidence type="ECO:0000256" key="1">
    <source>
        <dbReference type="SAM" id="Phobius"/>
    </source>
</evidence>
<dbReference type="Proteomes" id="UP000271374">
    <property type="component" value="Unassembled WGS sequence"/>
</dbReference>
<keyword evidence="1" id="KW-0812">Transmembrane</keyword>